<dbReference type="OrthoDB" id="9802328at2"/>
<evidence type="ECO:0000256" key="4">
    <source>
        <dbReference type="ARBA" id="ARBA00022576"/>
    </source>
</evidence>
<evidence type="ECO:0000256" key="6">
    <source>
        <dbReference type="ARBA" id="ARBA00022898"/>
    </source>
</evidence>
<sequence>MNIKFSKRSDTIEASEIRELLKLIGNNNIISFGGGLPSEETFPVEEMKVICNEILSDYGGKSMQYSTSEGYDKLRKIIIEIMRERGINTDIDNILIISGSQQGLDLTAKAFIDEGDTILCESPTYLSAINAFKPFYPKFEEIFIDNEGLDPEVLEEKLKKSKNVKFLYTIPDFQNPTGVTLNFERRKSIIELANKYNILIVEDSPYSELNFTGQHLPPLKSLDTEERVIYLSTFSKIVCPGFRIGWICASKEIIKKFVLFRQGSDLHTNIFSQMQITKFFEKYDVKAHIEKNIAIYKNRRDAMLNAIKADFPKEVKYTEPKGGFFLWVTLPTYMDSKELLKCALKNGIAFISGEAFFPNGGHKNTLRLNYTNISEEKIREGIKILSDVIKENMLKNN</sequence>
<dbReference type="InterPro" id="IPR015424">
    <property type="entry name" value="PyrdxlP-dep_Trfase"/>
</dbReference>
<comment type="cofactor">
    <cofactor evidence="1">
        <name>pyridoxal 5'-phosphate</name>
        <dbReference type="ChEBI" id="CHEBI:597326"/>
    </cofactor>
</comment>
<dbReference type="InterPro" id="IPR015422">
    <property type="entry name" value="PyrdxlP-dep_Trfase_small"/>
</dbReference>
<evidence type="ECO:0000256" key="1">
    <source>
        <dbReference type="ARBA" id="ARBA00001933"/>
    </source>
</evidence>
<keyword evidence="9" id="KW-1185">Reference proteome</keyword>
<evidence type="ECO:0000313" key="9">
    <source>
        <dbReference type="Proteomes" id="UP000191056"/>
    </source>
</evidence>
<evidence type="ECO:0000256" key="3">
    <source>
        <dbReference type="ARBA" id="ARBA00011738"/>
    </source>
</evidence>
<dbReference type="Gene3D" id="3.40.640.10">
    <property type="entry name" value="Type I PLP-dependent aspartate aminotransferase-like (Major domain)"/>
    <property type="match status" value="1"/>
</dbReference>
<dbReference type="SUPFAM" id="SSF53383">
    <property type="entry name" value="PLP-dependent transferases"/>
    <property type="match status" value="1"/>
</dbReference>
<name>A0A1V4IIK1_9CLOT</name>
<organism evidence="8 9">
    <name type="scientific">Clostridium chromiireducens</name>
    <dbReference type="NCBI Taxonomy" id="225345"/>
    <lineage>
        <taxon>Bacteria</taxon>
        <taxon>Bacillati</taxon>
        <taxon>Bacillota</taxon>
        <taxon>Clostridia</taxon>
        <taxon>Eubacteriales</taxon>
        <taxon>Clostridiaceae</taxon>
        <taxon>Clostridium</taxon>
    </lineage>
</organism>
<protein>
    <submittedName>
        <fullName evidence="8">2-aminoadipate transaminase</fullName>
        <ecNumber evidence="8">2.6.1.39</ecNumber>
    </submittedName>
</protein>
<reference evidence="8 9" key="1">
    <citation type="submission" date="2017-03" db="EMBL/GenBank/DDBJ databases">
        <title>Genome sequence of Clostridium chromiireducens DSM 23318.</title>
        <authorList>
            <person name="Poehlein A."/>
            <person name="Daniel R."/>
        </authorList>
    </citation>
    <scope>NUCLEOTIDE SEQUENCE [LARGE SCALE GENOMIC DNA]</scope>
    <source>
        <strain evidence="8 9">DSM 23318</strain>
    </source>
</reference>
<accession>A0A1V4IIK1</accession>
<comment type="similarity">
    <text evidence="2">Belongs to the class-I pyridoxal-phosphate-dependent aminotransferase family.</text>
</comment>
<dbReference type="EC" id="2.6.1.39" evidence="8"/>
<dbReference type="InterPro" id="IPR004839">
    <property type="entry name" value="Aminotransferase_I/II_large"/>
</dbReference>
<dbReference type="InterPro" id="IPR050859">
    <property type="entry name" value="Class-I_PLP-dep_aminotransf"/>
</dbReference>
<dbReference type="STRING" id="225345.CLCHR_32890"/>
<comment type="subunit">
    <text evidence="3">Homodimer.</text>
</comment>
<evidence type="ECO:0000259" key="7">
    <source>
        <dbReference type="Pfam" id="PF00155"/>
    </source>
</evidence>
<dbReference type="PANTHER" id="PTHR42790">
    <property type="entry name" value="AMINOTRANSFERASE"/>
    <property type="match status" value="1"/>
</dbReference>
<feature type="domain" description="Aminotransferase class I/classII large" evidence="7">
    <location>
        <begin position="56"/>
        <end position="383"/>
    </location>
</feature>
<keyword evidence="5 8" id="KW-0808">Transferase</keyword>
<proteinExistence type="inferred from homology"/>
<keyword evidence="4 8" id="KW-0032">Aminotransferase</keyword>
<dbReference type="GO" id="GO:0030170">
    <property type="term" value="F:pyridoxal phosphate binding"/>
    <property type="evidence" value="ECO:0007669"/>
    <property type="project" value="InterPro"/>
</dbReference>
<dbReference type="GO" id="GO:0047536">
    <property type="term" value="F:2-aminoadipate transaminase activity"/>
    <property type="evidence" value="ECO:0007669"/>
    <property type="project" value="UniProtKB-EC"/>
</dbReference>
<dbReference type="FunFam" id="3.40.640.10:FF:000053">
    <property type="entry name" value="Aminotransferase, class I"/>
    <property type="match status" value="1"/>
</dbReference>
<dbReference type="GO" id="GO:1901605">
    <property type="term" value="P:alpha-amino acid metabolic process"/>
    <property type="evidence" value="ECO:0007669"/>
    <property type="project" value="TreeGrafter"/>
</dbReference>
<dbReference type="InterPro" id="IPR015421">
    <property type="entry name" value="PyrdxlP-dep_Trfase_major"/>
</dbReference>
<comment type="caution">
    <text evidence="8">The sequence shown here is derived from an EMBL/GenBank/DDBJ whole genome shotgun (WGS) entry which is preliminary data.</text>
</comment>
<dbReference type="AlphaFoldDB" id="A0A1V4IIK1"/>
<dbReference type="PANTHER" id="PTHR42790:SF19">
    <property type="entry name" value="KYNURENINE_ALPHA-AMINOADIPATE AMINOTRANSFERASE, MITOCHONDRIAL"/>
    <property type="match status" value="1"/>
</dbReference>
<dbReference type="CDD" id="cd00609">
    <property type="entry name" value="AAT_like"/>
    <property type="match status" value="1"/>
</dbReference>
<evidence type="ECO:0000313" key="8">
    <source>
        <dbReference type="EMBL" id="OPJ59831.1"/>
    </source>
</evidence>
<keyword evidence="6" id="KW-0663">Pyridoxal phosphate</keyword>
<gene>
    <name evidence="8" type="primary">lysN_3</name>
    <name evidence="8" type="ORF">CLCHR_32890</name>
</gene>
<dbReference type="Proteomes" id="UP000191056">
    <property type="component" value="Unassembled WGS sequence"/>
</dbReference>
<dbReference type="EMBL" id="MZGT01000046">
    <property type="protein sequence ID" value="OPJ59831.1"/>
    <property type="molecule type" value="Genomic_DNA"/>
</dbReference>
<dbReference type="Gene3D" id="3.90.1150.10">
    <property type="entry name" value="Aspartate Aminotransferase, domain 1"/>
    <property type="match status" value="1"/>
</dbReference>
<evidence type="ECO:0000256" key="2">
    <source>
        <dbReference type="ARBA" id="ARBA00007441"/>
    </source>
</evidence>
<dbReference type="Pfam" id="PF00155">
    <property type="entry name" value="Aminotran_1_2"/>
    <property type="match status" value="1"/>
</dbReference>
<evidence type="ECO:0000256" key="5">
    <source>
        <dbReference type="ARBA" id="ARBA00022679"/>
    </source>
</evidence>